<protein>
    <submittedName>
        <fullName evidence="3">TRAP transporter substrate-binding protein DctP</fullName>
    </submittedName>
</protein>
<comment type="caution">
    <text evidence="3">The sequence shown here is derived from an EMBL/GenBank/DDBJ whole genome shotgun (WGS) entry which is preliminary data.</text>
</comment>
<dbReference type="Proteomes" id="UP000722165">
    <property type="component" value="Unassembled WGS sequence"/>
</dbReference>
<dbReference type="Pfam" id="PF03480">
    <property type="entry name" value="DctP"/>
    <property type="match status" value="1"/>
</dbReference>
<dbReference type="NCBIfam" id="NF037995">
    <property type="entry name" value="TRAP_S1"/>
    <property type="match status" value="1"/>
</dbReference>
<evidence type="ECO:0000313" key="4">
    <source>
        <dbReference type="Proteomes" id="UP000722165"/>
    </source>
</evidence>
<keyword evidence="4" id="KW-1185">Reference proteome</keyword>
<feature type="signal peptide" evidence="2">
    <location>
        <begin position="1"/>
        <end position="20"/>
    </location>
</feature>
<proteinExistence type="predicted"/>
<evidence type="ECO:0000256" key="1">
    <source>
        <dbReference type="ARBA" id="ARBA00022729"/>
    </source>
</evidence>
<accession>A0ABS6NQ51</accession>
<dbReference type="InterPro" id="IPR038404">
    <property type="entry name" value="TRAP_DctP_sf"/>
</dbReference>
<organism evidence="3 4">
    <name type="scientific">Advenella alkanexedens</name>
    <dbReference type="NCBI Taxonomy" id="1481665"/>
    <lineage>
        <taxon>Bacteria</taxon>
        <taxon>Pseudomonadati</taxon>
        <taxon>Pseudomonadota</taxon>
        <taxon>Betaproteobacteria</taxon>
        <taxon>Burkholderiales</taxon>
        <taxon>Alcaligenaceae</taxon>
    </lineage>
</organism>
<evidence type="ECO:0000313" key="3">
    <source>
        <dbReference type="EMBL" id="MBV4397756.1"/>
    </source>
</evidence>
<sequence length="329" mass="35650">MKAIQFTGLLATLLAVNAHAATEMIITGEIPITTNPSPSIMKFIEEVEKRTNGEVKGKYFPASQLYNDINGIAAIGTGSVHMVWPVTSRLEALDPRIGIVSLPFSLTTQEMTNNCFVEGLTKQVNSYIEPKGVTVLGFLRTADLMFLMKDKDIQKQEDVSGLKIRVIGGQIMLDPMKSIGASPVSMAASEMSAALSQGAIDGVLSSPAGWADVLGSTAKFGTSVPGMALTTSAVVTDKAWLDSLPKEHSDVIRTVLQEIIVDQWKSSIVKDEELIQKMVQQGATYREMDPAEVEKLKASFTRANQKFVEKNAKAVEELAQVKKECKLNG</sequence>
<feature type="chain" id="PRO_5046386525" evidence="2">
    <location>
        <begin position="21"/>
        <end position="329"/>
    </location>
</feature>
<evidence type="ECO:0000256" key="2">
    <source>
        <dbReference type="SAM" id="SignalP"/>
    </source>
</evidence>
<gene>
    <name evidence="3" type="primary">dctP</name>
    <name evidence="3" type="ORF">KU392_10910</name>
</gene>
<dbReference type="InterPro" id="IPR018389">
    <property type="entry name" value="DctP_fam"/>
</dbReference>
<dbReference type="PANTHER" id="PTHR33376:SF5">
    <property type="entry name" value="EXTRACYTOPLASMIC SOLUTE RECEPTOR PROTEIN"/>
    <property type="match status" value="1"/>
</dbReference>
<name>A0ABS6NQ51_9BURK</name>
<dbReference type="EMBL" id="JAHSPR010000008">
    <property type="protein sequence ID" value="MBV4397756.1"/>
    <property type="molecule type" value="Genomic_DNA"/>
</dbReference>
<dbReference type="RefSeq" id="WP_169293895.1">
    <property type="nucleotide sequence ID" value="NZ_JAHSPR010000008.1"/>
</dbReference>
<keyword evidence="1 2" id="KW-0732">Signal</keyword>
<dbReference type="PANTHER" id="PTHR33376">
    <property type="match status" value="1"/>
</dbReference>
<reference evidence="3 4" key="1">
    <citation type="submission" date="2021-06" db="EMBL/GenBank/DDBJ databases">
        <authorList>
            <person name="Lu T."/>
            <person name="Wang Q."/>
            <person name="Han X."/>
        </authorList>
    </citation>
    <scope>NUCLEOTIDE SEQUENCE [LARGE SCALE GENOMIC DNA]</scope>
    <source>
        <strain evidence="3 4">LAM0050</strain>
    </source>
</reference>
<dbReference type="Gene3D" id="3.40.190.170">
    <property type="entry name" value="Bacterial extracellular solute-binding protein, family 7"/>
    <property type="match status" value="1"/>
</dbReference>